<dbReference type="EMBL" id="GG738882">
    <property type="protein sequence ID" value="EFC42076.1"/>
    <property type="molecule type" value="Genomic_DNA"/>
</dbReference>
<reference evidence="2 3" key="1">
    <citation type="journal article" date="2010" name="Cell">
        <title>The genome of Naegleria gruberi illuminates early eukaryotic versatility.</title>
        <authorList>
            <person name="Fritz-Laylin L.K."/>
            <person name="Prochnik S.E."/>
            <person name="Ginger M.L."/>
            <person name="Dacks J.B."/>
            <person name="Carpenter M.L."/>
            <person name="Field M.C."/>
            <person name="Kuo A."/>
            <person name="Paredez A."/>
            <person name="Chapman J."/>
            <person name="Pham J."/>
            <person name="Shu S."/>
            <person name="Neupane R."/>
            <person name="Cipriano M."/>
            <person name="Mancuso J."/>
            <person name="Tu H."/>
            <person name="Salamov A."/>
            <person name="Lindquist E."/>
            <person name="Shapiro H."/>
            <person name="Lucas S."/>
            <person name="Grigoriev I.V."/>
            <person name="Cande W.Z."/>
            <person name="Fulton C."/>
            <person name="Rokhsar D.S."/>
            <person name="Dawson S.C."/>
        </authorList>
    </citation>
    <scope>NUCLEOTIDE SEQUENCE [LARGE SCALE GENOMIC DNA]</scope>
    <source>
        <strain evidence="2 3">NEG-M</strain>
    </source>
</reference>
<dbReference type="KEGG" id="ngr:NAEGRDRAFT_58677"/>
<evidence type="ECO:0000256" key="1">
    <source>
        <dbReference type="SAM" id="Coils"/>
    </source>
</evidence>
<dbReference type="AlphaFoldDB" id="D2VMJ7"/>
<dbReference type="GeneID" id="8862618"/>
<dbReference type="InterPro" id="IPR032675">
    <property type="entry name" value="LRR_dom_sf"/>
</dbReference>
<dbReference type="Gene3D" id="3.80.10.10">
    <property type="entry name" value="Ribonuclease Inhibitor"/>
    <property type="match status" value="1"/>
</dbReference>
<organism evidence="3">
    <name type="scientific">Naegleria gruberi</name>
    <name type="common">Amoeba</name>
    <dbReference type="NCBI Taxonomy" id="5762"/>
    <lineage>
        <taxon>Eukaryota</taxon>
        <taxon>Discoba</taxon>
        <taxon>Heterolobosea</taxon>
        <taxon>Tetramitia</taxon>
        <taxon>Eutetramitia</taxon>
        <taxon>Vahlkampfiidae</taxon>
        <taxon>Naegleria</taxon>
    </lineage>
</organism>
<dbReference type="SUPFAM" id="SSF52047">
    <property type="entry name" value="RNI-like"/>
    <property type="match status" value="1"/>
</dbReference>
<accession>D2VMJ7</accession>
<evidence type="ECO:0000313" key="3">
    <source>
        <dbReference type="Proteomes" id="UP000006671"/>
    </source>
</evidence>
<dbReference type="InParanoid" id="D2VMJ7"/>
<dbReference type="Proteomes" id="UP000006671">
    <property type="component" value="Unassembled WGS sequence"/>
</dbReference>
<protein>
    <submittedName>
        <fullName evidence="2">Uncharacterized protein</fullName>
    </submittedName>
</protein>
<dbReference type="VEuPathDB" id="AmoebaDB:NAEGRDRAFT_58677"/>
<feature type="coiled-coil region" evidence="1">
    <location>
        <begin position="348"/>
        <end position="375"/>
    </location>
</feature>
<keyword evidence="3" id="KW-1185">Reference proteome</keyword>
<name>D2VMJ7_NAEGR</name>
<evidence type="ECO:0000313" key="2">
    <source>
        <dbReference type="EMBL" id="EFC42076.1"/>
    </source>
</evidence>
<dbReference type="OrthoDB" id="120976at2759"/>
<dbReference type="RefSeq" id="XP_002674820.1">
    <property type="nucleotide sequence ID" value="XM_002674774.1"/>
</dbReference>
<keyword evidence="1" id="KW-0175">Coiled coil</keyword>
<proteinExistence type="predicted"/>
<gene>
    <name evidence="2" type="ORF">NAEGRDRAFT_58677</name>
</gene>
<sequence length="595" mass="69830">MDNNVFNHLPAELIRHILSFHTIHFPYDFMKERIIDDTKCASPLTRDDEEQQYTLWFEEEMNRLTKVPTFFGKFKESHHRDYVTPFLVFPSVIFTLDSYISRYHLHKLFNHQVNDAISNHQEINAKSKNSKTKKVSSIANILDLEEHAETSLMMHEMIYLPRMISSFQSIVLSTALPFEDVLVECMDETNSWINTFWSKLPKNLLNNKLQLALHVKNMDRAQVDRFLEKLMDVSFNEFFKLNMKTLYIETECSRFRQGIIEDYETYMSMGGDEQDEDDSLMKGKRMFFIDILNTFPSIEVLKINKMIDDDDLEVQSTLNFKSTSVLSHETSRMAQYFKMYPFKSNKEISQIRLVLTEEEEEAKRQQREIMEDRRRSILEKLTLKQQTNYKIRTCIVNGLKDHEIKQLLQSYACQTHLKTLLIAHTVLSKEFCELLTHSSVQTLTLLDDVFEGIESLESILLHTPVKSLTANNVTYHKPTPNNNSPKTLYSWSEPEGELFKKNNSLVTLKIINCTNLLDPKFTQKLSENRNIRFLTIRGCKLSDEKIRPILRHNRTIEELDITDNKGGSLSAARLTAFHSYRGCRRMRILSDFVKF</sequence>